<keyword evidence="10 11" id="KW-0407">Ion channel</keyword>
<dbReference type="OrthoDB" id="8065060at2759"/>
<comment type="similarity">
    <text evidence="11">Belongs to the amiloride-sensitive sodium channel (TC 1.A.6) family.</text>
</comment>
<evidence type="ECO:0000256" key="8">
    <source>
        <dbReference type="ARBA" id="ARBA00023136"/>
    </source>
</evidence>
<keyword evidence="2 11" id="KW-0813">Transport</keyword>
<evidence type="ECO:0000256" key="6">
    <source>
        <dbReference type="ARBA" id="ARBA00023053"/>
    </source>
</evidence>
<evidence type="ECO:0000256" key="2">
    <source>
        <dbReference type="ARBA" id="ARBA00022448"/>
    </source>
</evidence>
<evidence type="ECO:0000256" key="11">
    <source>
        <dbReference type="RuleBase" id="RU000679"/>
    </source>
</evidence>
<keyword evidence="4 11" id="KW-0812">Transmembrane</keyword>
<feature type="transmembrane region" description="Helical" evidence="12">
    <location>
        <begin position="94"/>
        <end position="114"/>
    </location>
</feature>
<keyword evidence="9 11" id="KW-0739">Sodium transport</keyword>
<keyword evidence="5 12" id="KW-1133">Transmembrane helix</keyword>
<dbReference type="AlphaFoldDB" id="A0A210Q8Q1"/>
<evidence type="ECO:0000313" key="14">
    <source>
        <dbReference type="Proteomes" id="UP000242188"/>
    </source>
</evidence>
<dbReference type="InterPro" id="IPR001873">
    <property type="entry name" value="ENaC"/>
</dbReference>
<evidence type="ECO:0000256" key="9">
    <source>
        <dbReference type="ARBA" id="ARBA00023201"/>
    </source>
</evidence>
<evidence type="ECO:0000256" key="4">
    <source>
        <dbReference type="ARBA" id="ARBA00022692"/>
    </source>
</evidence>
<dbReference type="GO" id="GO:0005886">
    <property type="term" value="C:plasma membrane"/>
    <property type="evidence" value="ECO:0007669"/>
    <property type="project" value="TreeGrafter"/>
</dbReference>
<name>A0A210Q8Q1_MIZYE</name>
<reference evidence="13 14" key="1">
    <citation type="journal article" date="2017" name="Nat. Ecol. Evol.">
        <title>Scallop genome provides insights into evolution of bilaterian karyotype and development.</title>
        <authorList>
            <person name="Wang S."/>
            <person name="Zhang J."/>
            <person name="Jiao W."/>
            <person name="Li J."/>
            <person name="Xun X."/>
            <person name="Sun Y."/>
            <person name="Guo X."/>
            <person name="Huan P."/>
            <person name="Dong B."/>
            <person name="Zhang L."/>
            <person name="Hu X."/>
            <person name="Sun X."/>
            <person name="Wang J."/>
            <person name="Zhao C."/>
            <person name="Wang Y."/>
            <person name="Wang D."/>
            <person name="Huang X."/>
            <person name="Wang R."/>
            <person name="Lv J."/>
            <person name="Li Y."/>
            <person name="Zhang Z."/>
            <person name="Liu B."/>
            <person name="Lu W."/>
            <person name="Hui Y."/>
            <person name="Liang J."/>
            <person name="Zhou Z."/>
            <person name="Hou R."/>
            <person name="Li X."/>
            <person name="Liu Y."/>
            <person name="Li H."/>
            <person name="Ning X."/>
            <person name="Lin Y."/>
            <person name="Zhao L."/>
            <person name="Xing Q."/>
            <person name="Dou J."/>
            <person name="Li Y."/>
            <person name="Mao J."/>
            <person name="Guo H."/>
            <person name="Dou H."/>
            <person name="Li T."/>
            <person name="Mu C."/>
            <person name="Jiang W."/>
            <person name="Fu Q."/>
            <person name="Fu X."/>
            <person name="Miao Y."/>
            <person name="Liu J."/>
            <person name="Yu Q."/>
            <person name="Li R."/>
            <person name="Liao H."/>
            <person name="Li X."/>
            <person name="Kong Y."/>
            <person name="Jiang Z."/>
            <person name="Chourrout D."/>
            <person name="Li R."/>
            <person name="Bao Z."/>
        </authorList>
    </citation>
    <scope>NUCLEOTIDE SEQUENCE [LARGE SCALE GENOMIC DNA]</scope>
    <source>
        <strain evidence="13 14">PY_sf001</strain>
    </source>
</reference>
<comment type="subcellular location">
    <subcellularLocation>
        <location evidence="1">Membrane</location>
        <topology evidence="1">Multi-pass membrane protein</topology>
    </subcellularLocation>
</comment>
<keyword evidence="8 12" id="KW-0472">Membrane</keyword>
<evidence type="ECO:0000256" key="12">
    <source>
        <dbReference type="SAM" id="Phobius"/>
    </source>
</evidence>
<dbReference type="Proteomes" id="UP000242188">
    <property type="component" value="Unassembled WGS sequence"/>
</dbReference>
<proteinExistence type="inferred from homology"/>
<dbReference type="PANTHER" id="PTHR11690">
    <property type="entry name" value="AMILORIDE-SENSITIVE SODIUM CHANNEL-RELATED"/>
    <property type="match status" value="1"/>
</dbReference>
<feature type="transmembrane region" description="Helical" evidence="12">
    <location>
        <begin position="480"/>
        <end position="505"/>
    </location>
</feature>
<accession>A0A210Q8Q1</accession>
<dbReference type="Pfam" id="PF00858">
    <property type="entry name" value="ASC"/>
    <property type="match status" value="1"/>
</dbReference>
<keyword evidence="7 11" id="KW-0406">Ion transport</keyword>
<evidence type="ECO:0000256" key="3">
    <source>
        <dbReference type="ARBA" id="ARBA00022461"/>
    </source>
</evidence>
<evidence type="ECO:0000256" key="7">
    <source>
        <dbReference type="ARBA" id="ARBA00023065"/>
    </source>
</evidence>
<keyword evidence="14" id="KW-1185">Reference proteome</keyword>
<evidence type="ECO:0000256" key="1">
    <source>
        <dbReference type="ARBA" id="ARBA00004141"/>
    </source>
</evidence>
<dbReference type="Gene3D" id="1.10.287.770">
    <property type="entry name" value="YojJ-like"/>
    <property type="match status" value="1"/>
</dbReference>
<keyword evidence="3 11" id="KW-0894">Sodium channel</keyword>
<comment type="caution">
    <text evidence="13">The sequence shown here is derived from an EMBL/GenBank/DDBJ whole genome shotgun (WGS) entry which is preliminary data.</text>
</comment>
<dbReference type="PRINTS" id="PR01078">
    <property type="entry name" value="AMINACHANNEL"/>
</dbReference>
<evidence type="ECO:0000256" key="5">
    <source>
        <dbReference type="ARBA" id="ARBA00022989"/>
    </source>
</evidence>
<keyword evidence="6" id="KW-0915">Sodium</keyword>
<sequence length="515" mass="59055">MKTRDYLSEDGLFTSVISRPPLDTNLQKEQRSNTVLTKLSEKPSLVNRRANEPSGAHLTDTNVQTLWHSFRSNTTMHGLKYATDMSNYKLRGGLWILALLCMAGLLIYTCVGLFNKYTQHTTMSNIKVELVNQLPFPAITFCNLSPYKRSSLRPDAAMEHYLLTISRMTNFVPPLDYDYPIYSNLSLPLPDEWIHNVSFTVNDLFYACVDMQNVMLNCSEVLTPTLTEIGLCFTFNSEEYIRSHGPLVTSTTGSAKSLAFYTHIDQDEYVYNDNLAAGMKIIVHDPNEEPDTDQGFFASPGFSVYASLTLTKYKYLPYPYKCAGGRYCLDTDVEGFQSPLRYHDMYSRNACIRECKYRYLVRMCGCQAPTDTGPERTCTFREYAECYRLHNRGGYLQNIAFQQTCQCDLPCEFNVYGTSVTSGYFPSKINEIFLNNAGFENLRRDYMEVRFFFDTLSYLNVEYMPEYNIEKVIATLGGQMGIFLGASFLTLSELVEFLLMALIVCCKRFTKRRRQ</sequence>
<protein>
    <submittedName>
        <fullName evidence="13">Acid-sensing ion channel 1</fullName>
    </submittedName>
</protein>
<evidence type="ECO:0000256" key="10">
    <source>
        <dbReference type="ARBA" id="ARBA00023303"/>
    </source>
</evidence>
<dbReference type="Gene3D" id="2.60.470.10">
    <property type="entry name" value="Acid-sensing ion channels like domains"/>
    <property type="match status" value="1"/>
</dbReference>
<dbReference type="GO" id="GO:0015280">
    <property type="term" value="F:ligand-gated sodium channel activity"/>
    <property type="evidence" value="ECO:0007669"/>
    <property type="project" value="TreeGrafter"/>
</dbReference>
<evidence type="ECO:0000313" key="13">
    <source>
        <dbReference type="EMBL" id="OWF45130.1"/>
    </source>
</evidence>
<gene>
    <name evidence="13" type="ORF">KP79_PYT13240</name>
</gene>
<dbReference type="EMBL" id="NEDP02004568">
    <property type="protein sequence ID" value="OWF45130.1"/>
    <property type="molecule type" value="Genomic_DNA"/>
</dbReference>
<organism evidence="13 14">
    <name type="scientific">Mizuhopecten yessoensis</name>
    <name type="common">Japanese scallop</name>
    <name type="synonym">Patinopecten yessoensis</name>
    <dbReference type="NCBI Taxonomy" id="6573"/>
    <lineage>
        <taxon>Eukaryota</taxon>
        <taxon>Metazoa</taxon>
        <taxon>Spiralia</taxon>
        <taxon>Lophotrochozoa</taxon>
        <taxon>Mollusca</taxon>
        <taxon>Bivalvia</taxon>
        <taxon>Autobranchia</taxon>
        <taxon>Pteriomorphia</taxon>
        <taxon>Pectinida</taxon>
        <taxon>Pectinoidea</taxon>
        <taxon>Pectinidae</taxon>
        <taxon>Mizuhopecten</taxon>
    </lineage>
</organism>